<feature type="domain" description="EamA" evidence="3">
    <location>
        <begin position="8"/>
        <end position="143"/>
    </location>
</feature>
<sequence length="310" mass="31978">MSRSTVLGFGFVILSAFFFAVSGPVAKALYGAGWTPGSVVLLRLVGSALLLAVPTLAALHRRWRLVRRHGKLLLVYGVVCMAGMQGTYFVAVQHLSVAVALLLQMMGAPLIIVAWLWARSRRRPAAITVVGIVVSLAGVLLVLDLRGATLSVPGVAAALASAACLAVYFFVSSHQSNAIPPLAFTGLGMLVGALTIGVAVATGLMKGRFSASEVDFAGAVVGWWLPAGLLVVFTVGAYVCGIVGLRHIGATVGSFLNLVEVPFSAFAAWLVLAEALTPAQMVGGLVILAGTVFVKLGESRAGSRVAVAAD</sequence>
<dbReference type="PANTHER" id="PTHR22911:SF79">
    <property type="entry name" value="MOBA-LIKE NTP TRANSFERASE DOMAIN-CONTAINING PROTEIN"/>
    <property type="match status" value="1"/>
</dbReference>
<keyword evidence="2" id="KW-0472">Membrane</keyword>
<feature type="transmembrane region" description="Helical" evidence="2">
    <location>
        <begin position="125"/>
        <end position="143"/>
    </location>
</feature>
<dbReference type="Pfam" id="PF00892">
    <property type="entry name" value="EamA"/>
    <property type="match status" value="2"/>
</dbReference>
<keyword evidence="2" id="KW-1133">Transmembrane helix</keyword>
<dbReference type="RefSeq" id="WP_218118312.1">
    <property type="nucleotide sequence ID" value="NZ_FNGP01000001.1"/>
</dbReference>
<feature type="transmembrane region" description="Helical" evidence="2">
    <location>
        <begin position="278"/>
        <end position="296"/>
    </location>
</feature>
<comment type="similarity">
    <text evidence="1">Belongs to the EamA transporter family.</text>
</comment>
<protein>
    <submittedName>
        <fullName evidence="4">Threonine/homoserine efflux transporter RhtA</fullName>
    </submittedName>
</protein>
<organism evidence="4 5">
    <name type="scientific">Tessaracoccus oleiagri</name>
    <dbReference type="NCBI Taxonomy" id="686624"/>
    <lineage>
        <taxon>Bacteria</taxon>
        <taxon>Bacillati</taxon>
        <taxon>Actinomycetota</taxon>
        <taxon>Actinomycetes</taxon>
        <taxon>Propionibacteriales</taxon>
        <taxon>Propionibacteriaceae</taxon>
        <taxon>Tessaracoccus</taxon>
    </lineage>
</organism>
<feature type="domain" description="EamA" evidence="3">
    <location>
        <begin position="153"/>
        <end position="294"/>
    </location>
</feature>
<dbReference type="GO" id="GO:0016020">
    <property type="term" value="C:membrane"/>
    <property type="evidence" value="ECO:0007669"/>
    <property type="project" value="InterPro"/>
</dbReference>
<feature type="transmembrane region" description="Helical" evidence="2">
    <location>
        <begin position="97"/>
        <end position="118"/>
    </location>
</feature>
<dbReference type="EMBL" id="FNGP01000001">
    <property type="protein sequence ID" value="SDL22648.1"/>
    <property type="molecule type" value="Genomic_DNA"/>
</dbReference>
<dbReference type="InterPro" id="IPR000620">
    <property type="entry name" value="EamA_dom"/>
</dbReference>
<dbReference type="InterPro" id="IPR037185">
    <property type="entry name" value="EmrE-like"/>
</dbReference>
<feature type="transmembrane region" description="Helical" evidence="2">
    <location>
        <begin position="252"/>
        <end position="272"/>
    </location>
</feature>
<dbReference type="PANTHER" id="PTHR22911">
    <property type="entry name" value="ACYL-MALONYL CONDENSING ENZYME-RELATED"/>
    <property type="match status" value="1"/>
</dbReference>
<name>A0A1G9IBL0_9ACTN</name>
<feature type="transmembrane region" description="Helical" evidence="2">
    <location>
        <begin position="72"/>
        <end position="91"/>
    </location>
</feature>
<dbReference type="AlphaFoldDB" id="A0A1G9IBL0"/>
<feature type="transmembrane region" description="Helical" evidence="2">
    <location>
        <begin position="38"/>
        <end position="60"/>
    </location>
</feature>
<keyword evidence="5" id="KW-1185">Reference proteome</keyword>
<evidence type="ECO:0000256" key="1">
    <source>
        <dbReference type="ARBA" id="ARBA00007362"/>
    </source>
</evidence>
<dbReference type="STRING" id="686624.SAMN04488242_0844"/>
<evidence type="ECO:0000313" key="5">
    <source>
        <dbReference type="Proteomes" id="UP000199475"/>
    </source>
</evidence>
<evidence type="ECO:0000256" key="2">
    <source>
        <dbReference type="SAM" id="Phobius"/>
    </source>
</evidence>
<proteinExistence type="inferred from homology"/>
<keyword evidence="2" id="KW-0812">Transmembrane</keyword>
<evidence type="ECO:0000259" key="3">
    <source>
        <dbReference type="Pfam" id="PF00892"/>
    </source>
</evidence>
<dbReference type="Proteomes" id="UP000199475">
    <property type="component" value="Unassembled WGS sequence"/>
</dbReference>
<feature type="transmembrane region" description="Helical" evidence="2">
    <location>
        <begin position="223"/>
        <end position="245"/>
    </location>
</feature>
<reference evidence="4 5" key="1">
    <citation type="submission" date="2016-10" db="EMBL/GenBank/DDBJ databases">
        <authorList>
            <person name="de Groot N.N."/>
        </authorList>
    </citation>
    <scope>NUCLEOTIDE SEQUENCE [LARGE SCALE GENOMIC DNA]</scope>
    <source>
        <strain evidence="4 5">CGMCC 1.9159</strain>
    </source>
</reference>
<feature type="transmembrane region" description="Helical" evidence="2">
    <location>
        <begin position="182"/>
        <end position="203"/>
    </location>
</feature>
<accession>A0A1G9IBL0</accession>
<dbReference type="SUPFAM" id="SSF103481">
    <property type="entry name" value="Multidrug resistance efflux transporter EmrE"/>
    <property type="match status" value="2"/>
</dbReference>
<feature type="transmembrane region" description="Helical" evidence="2">
    <location>
        <begin position="149"/>
        <end position="170"/>
    </location>
</feature>
<gene>
    <name evidence="4" type="ORF">SAMN04488242_0844</name>
</gene>
<evidence type="ECO:0000313" key="4">
    <source>
        <dbReference type="EMBL" id="SDL22648.1"/>
    </source>
</evidence>